<accession>A0ABM1TM51</accession>
<reference evidence="3" key="1">
    <citation type="submission" date="2025-08" db="UniProtKB">
        <authorList>
            <consortium name="RefSeq"/>
        </authorList>
    </citation>
    <scope>IDENTIFICATION</scope>
    <source>
        <tissue evidence="3">Muscle</tissue>
    </source>
</reference>
<evidence type="ECO:0000313" key="2">
    <source>
        <dbReference type="Proteomes" id="UP000694941"/>
    </source>
</evidence>
<gene>
    <name evidence="3" type="primary">LOC106472703</name>
</gene>
<evidence type="ECO:0000259" key="1">
    <source>
        <dbReference type="Pfam" id="PF00248"/>
    </source>
</evidence>
<dbReference type="PROSITE" id="PS00798">
    <property type="entry name" value="ALDOKETO_REDUCTASE_1"/>
    <property type="match status" value="1"/>
</dbReference>
<dbReference type="SUPFAM" id="SSF51430">
    <property type="entry name" value="NAD(P)-linked oxidoreductase"/>
    <property type="match status" value="1"/>
</dbReference>
<keyword evidence="2" id="KW-1185">Reference proteome</keyword>
<proteinExistence type="predicted"/>
<dbReference type="Pfam" id="PF00248">
    <property type="entry name" value="Aldo_ket_red"/>
    <property type="match status" value="1"/>
</dbReference>
<dbReference type="RefSeq" id="XP_022256957.1">
    <property type="nucleotide sequence ID" value="XM_022401249.1"/>
</dbReference>
<organism evidence="2 3">
    <name type="scientific">Limulus polyphemus</name>
    <name type="common">Atlantic horseshoe crab</name>
    <dbReference type="NCBI Taxonomy" id="6850"/>
    <lineage>
        <taxon>Eukaryota</taxon>
        <taxon>Metazoa</taxon>
        <taxon>Ecdysozoa</taxon>
        <taxon>Arthropoda</taxon>
        <taxon>Chelicerata</taxon>
        <taxon>Merostomata</taxon>
        <taxon>Xiphosura</taxon>
        <taxon>Limulidae</taxon>
        <taxon>Limulus</taxon>
    </lineage>
</organism>
<dbReference type="Proteomes" id="UP000694941">
    <property type="component" value="Unplaced"/>
</dbReference>
<dbReference type="GeneID" id="106472703"/>
<dbReference type="PANTHER" id="PTHR11732">
    <property type="entry name" value="ALDO/KETO REDUCTASE"/>
    <property type="match status" value="1"/>
</dbReference>
<dbReference type="InterPro" id="IPR020471">
    <property type="entry name" value="AKR"/>
</dbReference>
<dbReference type="InterPro" id="IPR023210">
    <property type="entry name" value="NADP_OxRdtase_dom"/>
</dbReference>
<feature type="non-terminal residue" evidence="3">
    <location>
        <position position="80"/>
    </location>
</feature>
<evidence type="ECO:0000313" key="3">
    <source>
        <dbReference type="RefSeq" id="XP_022256957.1"/>
    </source>
</evidence>
<dbReference type="Gene3D" id="3.20.20.100">
    <property type="entry name" value="NADP-dependent oxidoreductase domain"/>
    <property type="match status" value="1"/>
</dbReference>
<name>A0ABM1TM51_LIMPO</name>
<sequence length="80" mass="9310">MRKMITLNNGFQLPVLGYGTYRIKEPEIIKPLIEKALCTGYRLFDTAAVYQNEEYIGQVLQDKIRQGELKRENVFITSKL</sequence>
<dbReference type="InterPro" id="IPR018170">
    <property type="entry name" value="Aldo/ket_reductase_CS"/>
</dbReference>
<feature type="domain" description="NADP-dependent oxidoreductase" evidence="1">
    <location>
        <begin position="16"/>
        <end position="80"/>
    </location>
</feature>
<dbReference type="InterPro" id="IPR036812">
    <property type="entry name" value="NAD(P)_OxRdtase_dom_sf"/>
</dbReference>
<protein>
    <submittedName>
        <fullName evidence="3">Aldo-keto reductase family 1 member C13-like</fullName>
    </submittedName>
</protein>